<evidence type="ECO:0000256" key="1">
    <source>
        <dbReference type="ARBA" id="ARBA00022801"/>
    </source>
</evidence>
<dbReference type="InterPro" id="IPR011059">
    <property type="entry name" value="Metal-dep_hydrolase_composite"/>
</dbReference>
<feature type="domain" description="Amidohydrolase-related" evidence="2">
    <location>
        <begin position="50"/>
        <end position="376"/>
    </location>
</feature>
<dbReference type="Proteomes" id="UP000240009">
    <property type="component" value="Unassembled WGS sequence"/>
</dbReference>
<dbReference type="Pfam" id="PF01979">
    <property type="entry name" value="Amidohydro_1"/>
    <property type="match status" value="1"/>
</dbReference>
<dbReference type="InterPro" id="IPR032466">
    <property type="entry name" value="Metal_Hydrolase"/>
</dbReference>
<dbReference type="OrthoDB" id="9807210at2"/>
<comment type="caution">
    <text evidence="3">The sequence shown here is derived from an EMBL/GenBank/DDBJ whole genome shotgun (WGS) entry which is preliminary data.</text>
</comment>
<evidence type="ECO:0000313" key="3">
    <source>
        <dbReference type="EMBL" id="PQO27571.1"/>
    </source>
</evidence>
<sequence length="411" mass="45651">MRRRYRAGWVFTMCGAPIQDATVTVEDSQIVSIEETGIWHDAIDLSQWAIMPALINAHTHLEFSNLKHPLGTQGMTFPQWITEVIRYRQGFGENLAIEKAQAIRSGLKQCAELGVGVVGEIATLPLIEAAYDRPDVQVVSLLEMLGLDRDREQERLVQAREHAIYPWSNENVTPGLSPHAPYSAGMGMIQQCVQLSRKHQLPLAMHLAESLEELELLEQGTGPFRGMLENMGLFQERDFPGGRKPADYIKLLAPAYRAMVVHGNYLAEPDIALLRQYKETMSVCYCPRTHAYFHHDRHPLETLLADGIRVVLGTDSRASSPDLDIWAEVQHVRQTFPDIPDEQLLPMVTRDAAIALGVEDSFGTIDAGQKAMVSAFHIGADCSDVLAAMLGGRPRLWNLGVGLTQLDLATA</sequence>
<evidence type="ECO:0000259" key="2">
    <source>
        <dbReference type="Pfam" id="PF01979"/>
    </source>
</evidence>
<dbReference type="EMBL" id="PUIA01000057">
    <property type="protein sequence ID" value="PQO27571.1"/>
    <property type="molecule type" value="Genomic_DNA"/>
</dbReference>
<dbReference type="GO" id="GO:0016810">
    <property type="term" value="F:hydrolase activity, acting on carbon-nitrogen (but not peptide) bonds"/>
    <property type="evidence" value="ECO:0007669"/>
    <property type="project" value="InterPro"/>
</dbReference>
<protein>
    <submittedName>
        <fullName evidence="3">Chlorohydrolase</fullName>
    </submittedName>
</protein>
<dbReference type="Gene3D" id="2.30.40.10">
    <property type="entry name" value="Urease, subunit C, domain 1"/>
    <property type="match status" value="1"/>
</dbReference>
<keyword evidence="1 3" id="KW-0378">Hydrolase</keyword>
<name>A0A2S8F5Z3_9BACT</name>
<accession>A0A2S8F5Z3</accession>
<dbReference type="Gene3D" id="3.20.20.140">
    <property type="entry name" value="Metal-dependent hydrolases"/>
    <property type="match status" value="1"/>
</dbReference>
<dbReference type="PANTHER" id="PTHR43794:SF11">
    <property type="entry name" value="AMIDOHYDROLASE-RELATED DOMAIN-CONTAINING PROTEIN"/>
    <property type="match status" value="1"/>
</dbReference>
<dbReference type="InterPro" id="IPR050287">
    <property type="entry name" value="MTA/SAH_deaminase"/>
</dbReference>
<gene>
    <name evidence="3" type="ORF">C5Y96_18765</name>
</gene>
<dbReference type="InterPro" id="IPR006680">
    <property type="entry name" value="Amidohydro-rel"/>
</dbReference>
<dbReference type="SUPFAM" id="SSF51556">
    <property type="entry name" value="Metallo-dependent hydrolases"/>
    <property type="match status" value="1"/>
</dbReference>
<organism evidence="3 4">
    <name type="scientific">Blastopirellula marina</name>
    <dbReference type="NCBI Taxonomy" id="124"/>
    <lineage>
        <taxon>Bacteria</taxon>
        <taxon>Pseudomonadati</taxon>
        <taxon>Planctomycetota</taxon>
        <taxon>Planctomycetia</taxon>
        <taxon>Pirellulales</taxon>
        <taxon>Pirellulaceae</taxon>
        <taxon>Blastopirellula</taxon>
    </lineage>
</organism>
<evidence type="ECO:0000313" key="4">
    <source>
        <dbReference type="Proteomes" id="UP000240009"/>
    </source>
</evidence>
<dbReference type="RefSeq" id="WP_105356468.1">
    <property type="nucleotide sequence ID" value="NZ_PUIA01000057.1"/>
</dbReference>
<reference evidence="3 4" key="1">
    <citation type="submission" date="2018-02" db="EMBL/GenBank/DDBJ databases">
        <title>Comparative genomes isolates from brazilian mangrove.</title>
        <authorList>
            <person name="Araujo J.E."/>
            <person name="Taketani R.G."/>
            <person name="Silva M.C.P."/>
            <person name="Loureco M.V."/>
            <person name="Andreote F.D."/>
        </authorList>
    </citation>
    <scope>NUCLEOTIDE SEQUENCE [LARGE SCALE GENOMIC DNA]</scope>
    <source>
        <strain evidence="3 4">HEX-2 MGV</strain>
    </source>
</reference>
<dbReference type="PANTHER" id="PTHR43794">
    <property type="entry name" value="AMINOHYDROLASE SSNA-RELATED"/>
    <property type="match status" value="1"/>
</dbReference>
<dbReference type="SUPFAM" id="SSF51338">
    <property type="entry name" value="Composite domain of metallo-dependent hydrolases"/>
    <property type="match status" value="1"/>
</dbReference>
<dbReference type="AlphaFoldDB" id="A0A2S8F5Z3"/>
<proteinExistence type="predicted"/>